<feature type="transmembrane region" description="Helical" evidence="1">
    <location>
        <begin position="48"/>
        <end position="76"/>
    </location>
</feature>
<keyword evidence="1" id="KW-0472">Membrane</keyword>
<feature type="transmembrane region" description="Helical" evidence="1">
    <location>
        <begin position="88"/>
        <end position="109"/>
    </location>
</feature>
<dbReference type="EMBL" id="JBHUDE010000011">
    <property type="protein sequence ID" value="MFD1606739.1"/>
    <property type="molecule type" value="Genomic_DNA"/>
</dbReference>
<reference evidence="4" key="1">
    <citation type="journal article" date="2019" name="Int. J. Syst. Evol. Microbiol.">
        <title>The Global Catalogue of Microorganisms (GCM) 10K type strain sequencing project: providing services to taxonomists for standard genome sequencing and annotation.</title>
        <authorList>
            <consortium name="The Broad Institute Genomics Platform"/>
            <consortium name="The Broad Institute Genome Sequencing Center for Infectious Disease"/>
            <person name="Wu L."/>
            <person name="Ma J."/>
        </authorList>
    </citation>
    <scope>NUCLEOTIDE SEQUENCE [LARGE SCALE GENOMIC DNA]</scope>
    <source>
        <strain evidence="4">CGMCC 1.12376</strain>
    </source>
</reference>
<gene>
    <name evidence="3" type="ORF">ACFSBH_03555</name>
</gene>
<organism evidence="3 4">
    <name type="scientific">Oceanobacillus luteolus</name>
    <dbReference type="NCBI Taxonomy" id="1274358"/>
    <lineage>
        <taxon>Bacteria</taxon>
        <taxon>Bacillati</taxon>
        <taxon>Bacillota</taxon>
        <taxon>Bacilli</taxon>
        <taxon>Bacillales</taxon>
        <taxon>Bacillaceae</taxon>
        <taxon>Oceanobacillus</taxon>
    </lineage>
</organism>
<name>A0ABW4HPI0_9BACI</name>
<accession>A0ABW4HPI0</accession>
<evidence type="ECO:0000313" key="3">
    <source>
        <dbReference type="EMBL" id="MFD1606739.1"/>
    </source>
</evidence>
<proteinExistence type="predicted"/>
<dbReference type="Proteomes" id="UP001597221">
    <property type="component" value="Unassembled WGS sequence"/>
</dbReference>
<feature type="domain" description="Zinc-ribbon" evidence="2">
    <location>
        <begin position="2"/>
        <end position="23"/>
    </location>
</feature>
<evidence type="ECO:0000256" key="1">
    <source>
        <dbReference type="SAM" id="Phobius"/>
    </source>
</evidence>
<keyword evidence="1" id="KW-1133">Transmembrane helix</keyword>
<sequence>MFCPHCGTQTDQNVNFCFSCGYRFKENLNHSNPSDTIEPKKNGFVFKLFGWIFVLTSLVFIPILFGAGAFIMGYLLKKTGVHNDTHATIIMVMGVACGILGTLLGMAAAGV</sequence>
<keyword evidence="1" id="KW-0812">Transmembrane</keyword>
<comment type="caution">
    <text evidence="3">The sequence shown here is derived from an EMBL/GenBank/DDBJ whole genome shotgun (WGS) entry which is preliminary data.</text>
</comment>
<dbReference type="Pfam" id="PF13240">
    <property type="entry name" value="Zn_Ribbon_1"/>
    <property type="match status" value="1"/>
</dbReference>
<keyword evidence="4" id="KW-1185">Reference proteome</keyword>
<evidence type="ECO:0000259" key="2">
    <source>
        <dbReference type="Pfam" id="PF13240"/>
    </source>
</evidence>
<dbReference type="InterPro" id="IPR026870">
    <property type="entry name" value="Zinc_ribbon_dom"/>
</dbReference>
<protein>
    <submittedName>
        <fullName evidence="3">Zinc-ribbon domain-containing protein</fullName>
    </submittedName>
</protein>
<evidence type="ECO:0000313" key="4">
    <source>
        <dbReference type="Proteomes" id="UP001597221"/>
    </source>
</evidence>
<dbReference type="RefSeq" id="WP_251513781.1">
    <property type="nucleotide sequence ID" value="NZ_JAMBON010000012.1"/>
</dbReference>